<dbReference type="EMBL" id="SSTI01000004">
    <property type="protein sequence ID" value="THG40407.1"/>
    <property type="molecule type" value="Genomic_DNA"/>
</dbReference>
<reference evidence="1 2" key="1">
    <citation type="submission" date="2019-04" db="EMBL/GenBank/DDBJ databases">
        <title>Microbes associate with the intestines of laboratory mice.</title>
        <authorList>
            <person name="Navarre W."/>
            <person name="Wong E."/>
            <person name="Huang K.C."/>
            <person name="Tropini C."/>
            <person name="Ng K."/>
            <person name="Yu B."/>
        </authorList>
    </citation>
    <scope>NUCLEOTIDE SEQUENCE [LARGE SCALE GENOMIC DNA]</scope>
    <source>
        <strain evidence="1 2">NM83_B4-11</strain>
    </source>
</reference>
<dbReference type="Pfam" id="PF05930">
    <property type="entry name" value="Phage_AlpA"/>
    <property type="match status" value="1"/>
</dbReference>
<gene>
    <name evidence="1" type="ORF">E5988_06135</name>
</gene>
<accession>A0ABY2QL20</accession>
<dbReference type="InterPro" id="IPR010260">
    <property type="entry name" value="AlpA"/>
</dbReference>
<dbReference type="PANTHER" id="PTHR36154:SF1">
    <property type="entry name" value="DNA-BINDING TRANSCRIPTIONAL ACTIVATOR ALPA"/>
    <property type="match status" value="1"/>
</dbReference>
<dbReference type="PANTHER" id="PTHR36154">
    <property type="entry name" value="DNA-BINDING TRANSCRIPTIONAL ACTIVATOR ALPA"/>
    <property type="match status" value="1"/>
</dbReference>
<dbReference type="Proteomes" id="UP000308038">
    <property type="component" value="Unassembled WGS sequence"/>
</dbReference>
<keyword evidence="2" id="KW-1185">Reference proteome</keyword>
<name>A0ABY2QL20_9SPHN</name>
<dbReference type="InterPro" id="IPR052931">
    <property type="entry name" value="Prophage_regulatory_activator"/>
</dbReference>
<sequence length="63" mass="7300">MGRFMRINDVIASTGLSRATIYRLIANRDFPRQHQLTRRSSGWWEADVESWLKGRLASPPETP</sequence>
<protein>
    <submittedName>
        <fullName evidence="1">AlpA family phage regulatory protein</fullName>
    </submittedName>
</protein>
<comment type="caution">
    <text evidence="1">The sequence shown here is derived from an EMBL/GenBank/DDBJ whole genome shotgun (WGS) entry which is preliminary data.</text>
</comment>
<evidence type="ECO:0000313" key="2">
    <source>
        <dbReference type="Proteomes" id="UP000308038"/>
    </source>
</evidence>
<organism evidence="1 2">
    <name type="scientific">Sphingomonas olei</name>
    <dbReference type="NCBI Taxonomy" id="1886787"/>
    <lineage>
        <taxon>Bacteria</taxon>
        <taxon>Pseudomonadati</taxon>
        <taxon>Pseudomonadota</taxon>
        <taxon>Alphaproteobacteria</taxon>
        <taxon>Sphingomonadales</taxon>
        <taxon>Sphingomonadaceae</taxon>
        <taxon>Sphingomonas</taxon>
    </lineage>
</organism>
<evidence type="ECO:0000313" key="1">
    <source>
        <dbReference type="EMBL" id="THG40407.1"/>
    </source>
</evidence>
<proteinExistence type="predicted"/>
<dbReference type="Gene3D" id="1.10.238.160">
    <property type="match status" value="1"/>
</dbReference>